<protein>
    <submittedName>
        <fullName evidence="6">RNA polymerase subunit sigma-70</fullName>
    </submittedName>
</protein>
<dbReference type="InterPro" id="IPR013324">
    <property type="entry name" value="RNA_pol_sigma_r3/r4-like"/>
</dbReference>
<dbReference type="EMBL" id="PRDK01000005">
    <property type="protein sequence ID" value="MBE8713798.1"/>
    <property type="molecule type" value="Genomic_DNA"/>
</dbReference>
<name>A0A928UVN6_9SPHI</name>
<evidence type="ECO:0000256" key="5">
    <source>
        <dbReference type="ARBA" id="ARBA00023163"/>
    </source>
</evidence>
<evidence type="ECO:0000256" key="1">
    <source>
        <dbReference type="ARBA" id="ARBA00010641"/>
    </source>
</evidence>
<dbReference type="Proteomes" id="UP000616201">
    <property type="component" value="Unassembled WGS sequence"/>
</dbReference>
<keyword evidence="5" id="KW-0804">Transcription</keyword>
<evidence type="ECO:0000313" key="6">
    <source>
        <dbReference type="EMBL" id="MBE8713798.1"/>
    </source>
</evidence>
<dbReference type="InterPro" id="IPR014284">
    <property type="entry name" value="RNA_pol_sigma-70_dom"/>
</dbReference>
<dbReference type="SUPFAM" id="SSF88946">
    <property type="entry name" value="Sigma2 domain of RNA polymerase sigma factors"/>
    <property type="match status" value="1"/>
</dbReference>
<dbReference type="PANTHER" id="PTHR43133:SF8">
    <property type="entry name" value="RNA POLYMERASE SIGMA FACTOR HI_1459-RELATED"/>
    <property type="match status" value="1"/>
</dbReference>
<comment type="similarity">
    <text evidence="1">Belongs to the sigma-70 factor family. ECF subfamily.</text>
</comment>
<sequence length="189" mass="21826">MSNLRELHSDELLLKGIAEGNSKDLAQVYKLYYPSIAYMIISNHGSEDEAKDIFQDALLVLYDKVSNGTFELSSKLSTYLYAVCRRMWLKKLTKGSSEFINSDLSSYEETLFSEDDLEEQVELEVKFSQMESAMAQLGEPCKTILEDFYIRNMSMTQISDKFGYTNPDNAKTQKYKCLQRLKKLFFTSK</sequence>
<dbReference type="GO" id="GO:0003677">
    <property type="term" value="F:DNA binding"/>
    <property type="evidence" value="ECO:0007669"/>
    <property type="project" value="UniProtKB-KW"/>
</dbReference>
<dbReference type="InterPro" id="IPR036388">
    <property type="entry name" value="WH-like_DNA-bd_sf"/>
</dbReference>
<evidence type="ECO:0000256" key="3">
    <source>
        <dbReference type="ARBA" id="ARBA00023082"/>
    </source>
</evidence>
<dbReference type="Gene3D" id="1.10.10.10">
    <property type="entry name" value="Winged helix-like DNA-binding domain superfamily/Winged helix DNA-binding domain"/>
    <property type="match status" value="1"/>
</dbReference>
<dbReference type="GO" id="GO:0016987">
    <property type="term" value="F:sigma factor activity"/>
    <property type="evidence" value="ECO:0007669"/>
    <property type="project" value="UniProtKB-KW"/>
</dbReference>
<dbReference type="InterPro" id="IPR039425">
    <property type="entry name" value="RNA_pol_sigma-70-like"/>
</dbReference>
<evidence type="ECO:0000313" key="7">
    <source>
        <dbReference type="Proteomes" id="UP000616201"/>
    </source>
</evidence>
<keyword evidence="2" id="KW-0805">Transcription regulation</keyword>
<keyword evidence="4" id="KW-0238">DNA-binding</keyword>
<proteinExistence type="inferred from homology"/>
<evidence type="ECO:0000256" key="4">
    <source>
        <dbReference type="ARBA" id="ARBA00023125"/>
    </source>
</evidence>
<dbReference type="AlphaFoldDB" id="A0A928UVN6"/>
<dbReference type="Gene3D" id="1.10.1740.10">
    <property type="match status" value="1"/>
</dbReference>
<dbReference type="PANTHER" id="PTHR43133">
    <property type="entry name" value="RNA POLYMERASE ECF-TYPE SIGMA FACTO"/>
    <property type="match status" value="1"/>
</dbReference>
<organism evidence="6 7">
    <name type="scientific">Sphingobacterium hungaricum</name>
    <dbReference type="NCBI Taxonomy" id="2082723"/>
    <lineage>
        <taxon>Bacteria</taxon>
        <taxon>Pseudomonadati</taxon>
        <taxon>Bacteroidota</taxon>
        <taxon>Sphingobacteriia</taxon>
        <taxon>Sphingobacteriales</taxon>
        <taxon>Sphingobacteriaceae</taxon>
        <taxon>Sphingobacterium</taxon>
    </lineage>
</organism>
<dbReference type="InterPro" id="IPR013325">
    <property type="entry name" value="RNA_pol_sigma_r2"/>
</dbReference>
<comment type="caution">
    <text evidence="6">The sequence shown here is derived from an EMBL/GenBank/DDBJ whole genome shotgun (WGS) entry which is preliminary data.</text>
</comment>
<keyword evidence="7" id="KW-1185">Reference proteome</keyword>
<accession>A0A928UVN6</accession>
<dbReference type="SUPFAM" id="SSF88659">
    <property type="entry name" value="Sigma3 and sigma4 domains of RNA polymerase sigma factors"/>
    <property type="match status" value="1"/>
</dbReference>
<dbReference type="GO" id="GO:0006352">
    <property type="term" value="P:DNA-templated transcription initiation"/>
    <property type="evidence" value="ECO:0007669"/>
    <property type="project" value="InterPro"/>
</dbReference>
<keyword evidence="3" id="KW-0731">Sigma factor</keyword>
<evidence type="ECO:0000256" key="2">
    <source>
        <dbReference type="ARBA" id="ARBA00023015"/>
    </source>
</evidence>
<reference evidence="6" key="1">
    <citation type="submission" date="2018-02" db="EMBL/GenBank/DDBJ databases">
        <authorList>
            <person name="Vasarhelyi B.M."/>
            <person name="Deshmukh S."/>
            <person name="Balint B."/>
            <person name="Kukolya J."/>
        </authorList>
    </citation>
    <scope>NUCLEOTIDE SEQUENCE</scope>
    <source>
        <strain evidence="6">KB22</strain>
    </source>
</reference>
<gene>
    <name evidence="6" type="ORF">C4F49_08905</name>
</gene>
<dbReference type="NCBIfam" id="TIGR02937">
    <property type="entry name" value="sigma70-ECF"/>
    <property type="match status" value="1"/>
</dbReference>